<dbReference type="GO" id="GO:1902201">
    <property type="term" value="P:negative regulation of bacterial-type flagellum-dependent cell motility"/>
    <property type="evidence" value="ECO:0007669"/>
    <property type="project" value="TreeGrafter"/>
</dbReference>
<dbReference type="Proteomes" id="UP000288395">
    <property type="component" value="Unassembled WGS sequence"/>
</dbReference>
<dbReference type="SMART" id="SM00267">
    <property type="entry name" value="GGDEF"/>
    <property type="match status" value="1"/>
</dbReference>
<evidence type="ECO:0000313" key="7">
    <source>
        <dbReference type="Proteomes" id="UP000288395"/>
    </source>
</evidence>
<dbReference type="EC" id="2.7.7.65" evidence="2"/>
<dbReference type="InterPro" id="IPR000160">
    <property type="entry name" value="GGDEF_dom"/>
</dbReference>
<organism evidence="6 7">
    <name type="scientific">Aliidiomarina iranensis</name>
    <dbReference type="NCBI Taxonomy" id="1434071"/>
    <lineage>
        <taxon>Bacteria</taxon>
        <taxon>Pseudomonadati</taxon>
        <taxon>Pseudomonadota</taxon>
        <taxon>Gammaproteobacteria</taxon>
        <taxon>Alteromonadales</taxon>
        <taxon>Idiomarinaceae</taxon>
        <taxon>Aliidiomarina</taxon>
    </lineage>
</organism>
<evidence type="ECO:0000256" key="4">
    <source>
        <dbReference type="SAM" id="Coils"/>
    </source>
</evidence>
<dbReference type="OrthoDB" id="5620448at2"/>
<evidence type="ECO:0000256" key="1">
    <source>
        <dbReference type="ARBA" id="ARBA00001946"/>
    </source>
</evidence>
<sequence length="319" mass="35447">MSQNDAIVGDINQLPAGVLYMAPSGLILDVNSELNRWIAPTGILKGQHISDILSGAARIFYLTHIQPALANKGHIEEMFLHLKSKENQLISVVLNAVRTDYCDVFVMLPMAKRQQFEQELMEARKVAEAATAKSKEAYAELAQLQQLLTEKNQELEALASTDSLTGLHNRRYFQNTLERELENFNTNDEPVSLVLIDIDHFKSINDSHGHDMGDQTLISISENLSENMRHCEYLARIGGEEFAVVLPQQSGKQALKFAERLRKVIAAGHYPTGKLTISLGVAEARKNESIQGLYMRADAALYSAKGAGRNRAVLDESTQ</sequence>
<dbReference type="SUPFAM" id="SSF55073">
    <property type="entry name" value="Nucleotide cyclase"/>
    <property type="match status" value="1"/>
</dbReference>
<dbReference type="RefSeq" id="WP_126765635.1">
    <property type="nucleotide sequence ID" value="NZ_PIPJ01000002.1"/>
</dbReference>
<dbReference type="NCBIfam" id="TIGR00254">
    <property type="entry name" value="GGDEF"/>
    <property type="match status" value="1"/>
</dbReference>
<dbReference type="InterPro" id="IPR043128">
    <property type="entry name" value="Rev_trsase/Diguanyl_cyclase"/>
</dbReference>
<dbReference type="CDD" id="cd01949">
    <property type="entry name" value="GGDEF"/>
    <property type="match status" value="1"/>
</dbReference>
<dbReference type="PANTHER" id="PTHR45138">
    <property type="entry name" value="REGULATORY COMPONENTS OF SENSORY TRANSDUCTION SYSTEM"/>
    <property type="match status" value="1"/>
</dbReference>
<name>A0A432VZR8_9GAMM</name>
<comment type="caution">
    <text evidence="6">The sequence shown here is derived from an EMBL/GenBank/DDBJ whole genome shotgun (WGS) entry which is preliminary data.</text>
</comment>
<gene>
    <name evidence="6" type="ORF">CWE08_03370</name>
</gene>
<dbReference type="Pfam" id="PF00990">
    <property type="entry name" value="GGDEF"/>
    <property type="match status" value="1"/>
</dbReference>
<keyword evidence="7" id="KW-1185">Reference proteome</keyword>
<dbReference type="AlphaFoldDB" id="A0A432VZR8"/>
<evidence type="ECO:0000256" key="3">
    <source>
        <dbReference type="ARBA" id="ARBA00034247"/>
    </source>
</evidence>
<dbReference type="EMBL" id="PIPJ01000002">
    <property type="protein sequence ID" value="RUO22241.1"/>
    <property type="molecule type" value="Genomic_DNA"/>
</dbReference>
<dbReference type="InterPro" id="IPR050469">
    <property type="entry name" value="Diguanylate_Cyclase"/>
</dbReference>
<feature type="coiled-coil region" evidence="4">
    <location>
        <begin position="113"/>
        <end position="161"/>
    </location>
</feature>
<evidence type="ECO:0000256" key="2">
    <source>
        <dbReference type="ARBA" id="ARBA00012528"/>
    </source>
</evidence>
<dbReference type="GO" id="GO:0052621">
    <property type="term" value="F:diguanylate cyclase activity"/>
    <property type="evidence" value="ECO:0007669"/>
    <property type="project" value="UniProtKB-EC"/>
</dbReference>
<feature type="domain" description="GGDEF" evidence="5">
    <location>
        <begin position="189"/>
        <end position="317"/>
    </location>
</feature>
<accession>A0A432VZR8</accession>
<comment type="catalytic activity">
    <reaction evidence="3">
        <text>2 GTP = 3',3'-c-di-GMP + 2 diphosphate</text>
        <dbReference type="Rhea" id="RHEA:24898"/>
        <dbReference type="ChEBI" id="CHEBI:33019"/>
        <dbReference type="ChEBI" id="CHEBI:37565"/>
        <dbReference type="ChEBI" id="CHEBI:58805"/>
        <dbReference type="EC" id="2.7.7.65"/>
    </reaction>
</comment>
<dbReference type="PROSITE" id="PS50887">
    <property type="entry name" value="GGDEF"/>
    <property type="match status" value="1"/>
</dbReference>
<dbReference type="GO" id="GO:0043709">
    <property type="term" value="P:cell adhesion involved in single-species biofilm formation"/>
    <property type="evidence" value="ECO:0007669"/>
    <property type="project" value="TreeGrafter"/>
</dbReference>
<dbReference type="InterPro" id="IPR029787">
    <property type="entry name" value="Nucleotide_cyclase"/>
</dbReference>
<evidence type="ECO:0000313" key="6">
    <source>
        <dbReference type="EMBL" id="RUO22241.1"/>
    </source>
</evidence>
<comment type="cofactor">
    <cofactor evidence="1">
        <name>Mg(2+)</name>
        <dbReference type="ChEBI" id="CHEBI:18420"/>
    </cofactor>
</comment>
<protein>
    <recommendedName>
        <fullName evidence="2">diguanylate cyclase</fullName>
        <ecNumber evidence="2">2.7.7.65</ecNumber>
    </recommendedName>
</protein>
<reference evidence="7" key="1">
    <citation type="journal article" date="2018" name="Front. Microbiol.">
        <title>Genome-Based Analysis Reveals the Taxonomy and Diversity of the Family Idiomarinaceae.</title>
        <authorList>
            <person name="Liu Y."/>
            <person name="Lai Q."/>
            <person name="Shao Z."/>
        </authorList>
    </citation>
    <scope>NUCLEOTIDE SEQUENCE [LARGE SCALE GENOMIC DNA]</scope>
    <source>
        <strain evidence="7">GBPy7</strain>
    </source>
</reference>
<dbReference type="FunFam" id="3.30.70.270:FF:000001">
    <property type="entry name" value="Diguanylate cyclase domain protein"/>
    <property type="match status" value="1"/>
</dbReference>
<dbReference type="Gene3D" id="3.30.70.270">
    <property type="match status" value="1"/>
</dbReference>
<dbReference type="GO" id="GO:0005886">
    <property type="term" value="C:plasma membrane"/>
    <property type="evidence" value="ECO:0007669"/>
    <property type="project" value="TreeGrafter"/>
</dbReference>
<keyword evidence="4" id="KW-0175">Coiled coil</keyword>
<evidence type="ECO:0000259" key="5">
    <source>
        <dbReference type="PROSITE" id="PS50887"/>
    </source>
</evidence>
<proteinExistence type="predicted"/>
<dbReference type="PANTHER" id="PTHR45138:SF9">
    <property type="entry name" value="DIGUANYLATE CYCLASE DGCM-RELATED"/>
    <property type="match status" value="1"/>
</dbReference>